<feature type="transmembrane region" description="Helical" evidence="1">
    <location>
        <begin position="383"/>
        <end position="408"/>
    </location>
</feature>
<feature type="transmembrane region" description="Helical" evidence="1">
    <location>
        <begin position="253"/>
        <end position="278"/>
    </location>
</feature>
<evidence type="ECO:0000313" key="4">
    <source>
        <dbReference type="Proteomes" id="UP000001826"/>
    </source>
</evidence>
<keyword evidence="4" id="KW-1185">Reference proteome</keyword>
<dbReference type="HOGENOM" id="CLU_620572_0_0_2"/>
<feature type="transmembrane region" description="Helical" evidence="1">
    <location>
        <begin position="16"/>
        <end position="35"/>
    </location>
</feature>
<name>Q8TW66_METKA</name>
<evidence type="ECO:0000259" key="2">
    <source>
        <dbReference type="Pfam" id="PF10756"/>
    </source>
</evidence>
<gene>
    <name evidence="3" type="ordered locus">MK1170</name>
</gene>
<protein>
    <submittedName>
        <fullName evidence="3">Fusion of at least two uncharacterized domain specific for M.kandleri, MK-12 family</fullName>
    </submittedName>
</protein>
<dbReference type="PaxDb" id="190192-MK1170"/>
<dbReference type="Pfam" id="PF10756">
    <property type="entry name" value="bPH_6"/>
    <property type="match status" value="1"/>
</dbReference>
<evidence type="ECO:0000313" key="3">
    <source>
        <dbReference type="EMBL" id="AAM02383.1"/>
    </source>
</evidence>
<dbReference type="InParanoid" id="Q8TW66"/>
<dbReference type="GeneID" id="1477271"/>
<dbReference type="InterPro" id="IPR019692">
    <property type="entry name" value="CFP-6_PH"/>
</dbReference>
<accession>Q8TW66</accession>
<evidence type="ECO:0000256" key="1">
    <source>
        <dbReference type="SAM" id="Phobius"/>
    </source>
</evidence>
<reference evidence="3 4" key="1">
    <citation type="journal article" date="2002" name="Proc. Natl. Acad. Sci. U.S.A.">
        <title>The complete genome of hyperthermophile Methanopyrus kandleri AV19 and monophyly of archaeal methanogens.</title>
        <authorList>
            <person name="Slesarev A.I."/>
            <person name="Mezhevaya K.V."/>
            <person name="Makarova K.S."/>
            <person name="Polushin N.N."/>
            <person name="Shcherbinina O.V."/>
            <person name="Shakhova V.V."/>
            <person name="Belova G.I."/>
            <person name="Aravind L."/>
            <person name="Natale D.A."/>
            <person name="Rogozin I.B."/>
            <person name="Tatusov R.L."/>
            <person name="Wolf Y.I."/>
            <person name="Stetter K.O."/>
            <person name="Malykh A.G."/>
            <person name="Koonin E.V."/>
            <person name="Kozyavkin S.A."/>
        </authorList>
    </citation>
    <scope>NUCLEOTIDE SEQUENCE [LARGE SCALE GENOMIC DNA]</scope>
    <source>
        <strain evidence="4">AV19 / DSM 6324 / JCM 9639 / NBRC 100938</strain>
    </source>
</reference>
<keyword evidence="1" id="KW-1133">Transmembrane helix</keyword>
<feature type="transmembrane region" description="Helical" evidence="1">
    <location>
        <begin position="327"/>
        <end position="345"/>
    </location>
</feature>
<dbReference type="EnsemblBacteria" id="AAM02383">
    <property type="protein sequence ID" value="AAM02383"/>
    <property type="gene ID" value="MK1170"/>
</dbReference>
<keyword evidence="1" id="KW-0472">Membrane</keyword>
<feature type="transmembrane region" description="Helical" evidence="1">
    <location>
        <begin position="357"/>
        <end position="377"/>
    </location>
</feature>
<dbReference type="EMBL" id="AE009439">
    <property type="protein sequence ID" value="AAM02383.1"/>
    <property type="molecule type" value="Genomic_DNA"/>
</dbReference>
<keyword evidence="1" id="KW-0812">Transmembrane</keyword>
<feature type="transmembrane region" description="Helical" evidence="1">
    <location>
        <begin position="299"/>
        <end position="321"/>
    </location>
</feature>
<feature type="domain" description="Low molecular weight protein antigen 6 PH" evidence="2">
    <location>
        <begin position="67"/>
        <end position="147"/>
    </location>
</feature>
<feature type="transmembrane region" description="Helical" evidence="1">
    <location>
        <begin position="42"/>
        <end position="60"/>
    </location>
</feature>
<dbReference type="KEGG" id="mka:MK1170"/>
<dbReference type="AlphaFoldDB" id="Q8TW66"/>
<dbReference type="RefSeq" id="WP_011019538.1">
    <property type="nucleotide sequence ID" value="NC_003551.1"/>
</dbReference>
<organism evidence="3 4">
    <name type="scientific">Methanopyrus kandleri (strain AV19 / DSM 6324 / JCM 9639 / NBRC 100938)</name>
    <dbReference type="NCBI Taxonomy" id="190192"/>
    <lineage>
        <taxon>Archaea</taxon>
        <taxon>Methanobacteriati</taxon>
        <taxon>Methanobacteriota</taxon>
        <taxon>Methanomada group</taxon>
        <taxon>Methanopyri</taxon>
        <taxon>Methanopyrales</taxon>
        <taxon>Methanopyraceae</taxon>
        <taxon>Methanopyrus</taxon>
    </lineage>
</organism>
<sequence>MTEPLRPPELEDPKRVYVPVAGAGIATAVCLYLILPRGLFPALLALAVTAILLGVGTLVFRRYLGNQVELTPDAVILKGPGGTRRIPVEDILDVEERESGVVVLTKDLERVPMPFDSDRLRHGLRILLAHKKGSPGDAVVEAVRELGELPILEVVGGTVFARWRWLRVPLYSPGDPRLEEFHDRVLEAWMECKGLGKKPPSPEMVAVTAILPTVTPILAMRKGAKTSPSGRDYLGKLIHWILVKVAKALKVSLWAAATIAAAIYFGPGATVSAVYWAIARRVDSVPVPKSRIKHATLTFLEYNALLTGLLAPVIGILYLPLPRVHCPRLAIALALGAVATMAPSVRAVSHYRRDPVGYTAALLNDGILVPEVVLIGAGTSVLLLVLVGAVPAALTIVATFLFHAVIVLRRIERAAELSRRAWKLRVSRDGTGGNIPHTGGS</sequence>
<dbReference type="Proteomes" id="UP000001826">
    <property type="component" value="Chromosome"/>
</dbReference>
<proteinExistence type="predicted"/>